<keyword evidence="1" id="KW-0472">Membrane</keyword>
<keyword evidence="1" id="KW-0812">Transmembrane</keyword>
<name>A0ABU0W7K7_9GAMM</name>
<dbReference type="InterPro" id="IPR018643">
    <property type="entry name" value="DUF2069_membrane"/>
</dbReference>
<dbReference type="Proteomes" id="UP001239019">
    <property type="component" value="Unassembled WGS sequence"/>
</dbReference>
<feature type="transmembrane region" description="Helical" evidence="1">
    <location>
        <begin position="59"/>
        <end position="78"/>
    </location>
</feature>
<accession>A0ABU0W7K7</accession>
<organism evidence="2 3">
    <name type="scientific">Natronospira bacteriovora</name>
    <dbReference type="NCBI Taxonomy" id="3069753"/>
    <lineage>
        <taxon>Bacteria</taxon>
        <taxon>Pseudomonadati</taxon>
        <taxon>Pseudomonadota</taxon>
        <taxon>Gammaproteobacteria</taxon>
        <taxon>Natronospirales</taxon>
        <taxon>Natronospiraceae</taxon>
        <taxon>Natronospira</taxon>
    </lineage>
</organism>
<evidence type="ECO:0000256" key="1">
    <source>
        <dbReference type="SAM" id="Phobius"/>
    </source>
</evidence>
<evidence type="ECO:0000313" key="3">
    <source>
        <dbReference type="Proteomes" id="UP001239019"/>
    </source>
</evidence>
<reference evidence="2 3" key="1">
    <citation type="submission" date="2023-08" db="EMBL/GenBank/DDBJ databases">
        <title>Whole-genome sequencing of halo(alkali)philic microorganisms from hypersaline lakes.</title>
        <authorList>
            <person name="Sorokin D.Y."/>
            <person name="Abbas B."/>
            <person name="Merkel A.Y."/>
        </authorList>
    </citation>
    <scope>NUCLEOTIDE SEQUENCE [LARGE SCALE GENOMIC DNA]</scope>
    <source>
        <strain evidence="2 3">AB-CW4</strain>
    </source>
</reference>
<proteinExistence type="predicted"/>
<feature type="transmembrane region" description="Helical" evidence="1">
    <location>
        <begin position="84"/>
        <end position="105"/>
    </location>
</feature>
<feature type="transmembrane region" description="Helical" evidence="1">
    <location>
        <begin position="7"/>
        <end position="29"/>
    </location>
</feature>
<keyword evidence="1" id="KW-1133">Transmembrane helix</keyword>
<protein>
    <submittedName>
        <fullName evidence="2">DUF2069 domain-containing protein</fullName>
    </submittedName>
</protein>
<sequence>MNALKRARAICAGCALLLALNWGLWYGVVAPSDDLGIGLAIVGMAPLILLIPGMLQGKVLPTAVLGFLSLFYLAHGFTELVANPAVRVLASASTLLALLLFLSASHSLRIQSLHRPE</sequence>
<dbReference type="EMBL" id="JAVDDT010000003">
    <property type="protein sequence ID" value="MDQ2069445.1"/>
    <property type="molecule type" value="Genomic_DNA"/>
</dbReference>
<evidence type="ECO:0000313" key="2">
    <source>
        <dbReference type="EMBL" id="MDQ2069445.1"/>
    </source>
</evidence>
<feature type="transmembrane region" description="Helical" evidence="1">
    <location>
        <begin position="35"/>
        <end position="52"/>
    </location>
</feature>
<keyword evidence="3" id="KW-1185">Reference proteome</keyword>
<dbReference type="RefSeq" id="WP_306727946.1">
    <property type="nucleotide sequence ID" value="NZ_JAVDDT010000003.1"/>
</dbReference>
<dbReference type="Pfam" id="PF09842">
    <property type="entry name" value="DUF2069"/>
    <property type="match status" value="1"/>
</dbReference>
<comment type="caution">
    <text evidence="2">The sequence shown here is derived from an EMBL/GenBank/DDBJ whole genome shotgun (WGS) entry which is preliminary data.</text>
</comment>
<gene>
    <name evidence="2" type="ORF">RBH19_06145</name>
</gene>